<dbReference type="InterPro" id="IPR036278">
    <property type="entry name" value="Sialidase_sf"/>
</dbReference>
<comment type="caution">
    <text evidence="2">The sequence shown here is derived from an EMBL/GenBank/DDBJ whole genome shotgun (WGS) entry which is preliminary data.</text>
</comment>
<dbReference type="AlphaFoldDB" id="A0A437UJC0"/>
<proteinExistence type="predicted"/>
<dbReference type="CDD" id="cd15482">
    <property type="entry name" value="Sialidase_non-viral"/>
    <property type="match status" value="1"/>
</dbReference>
<dbReference type="RefSeq" id="WP_127978159.1">
    <property type="nucleotide sequence ID" value="NZ_JBPFKW010000185.1"/>
</dbReference>
<gene>
    <name evidence="2" type="ORF">EK398_02165</name>
</gene>
<evidence type="ECO:0000256" key="1">
    <source>
        <dbReference type="SAM" id="Phobius"/>
    </source>
</evidence>
<feature type="transmembrane region" description="Helical" evidence="1">
    <location>
        <begin position="193"/>
        <end position="211"/>
    </location>
</feature>
<keyword evidence="1" id="KW-1133">Transmembrane helix</keyword>
<keyword evidence="1" id="KW-0812">Transmembrane</keyword>
<name>A0A437UJC0_ENTAV</name>
<dbReference type="Proteomes" id="UP000288388">
    <property type="component" value="Unassembled WGS sequence"/>
</dbReference>
<dbReference type="EMBL" id="RYZS01000001">
    <property type="protein sequence ID" value="RVU93762.1"/>
    <property type="molecule type" value="Genomic_DNA"/>
</dbReference>
<feature type="transmembrane region" description="Helical" evidence="1">
    <location>
        <begin position="71"/>
        <end position="95"/>
    </location>
</feature>
<dbReference type="SUPFAM" id="SSF50939">
    <property type="entry name" value="Sialidases"/>
    <property type="match status" value="1"/>
</dbReference>
<reference evidence="2 3" key="1">
    <citation type="submission" date="2018-12" db="EMBL/GenBank/DDBJ databases">
        <title>A novel vanA-carrying plasmid in a clinical isolate of Enterococcus avium.</title>
        <authorList>
            <person name="Bernasconi O.J."/>
            <person name="Luzzaro F."/>
            <person name="Endimiani A."/>
        </authorList>
    </citation>
    <scope>NUCLEOTIDE SEQUENCE [LARGE SCALE GENOMIC DNA]</scope>
    <source>
        <strain evidence="2 3">LC0559/18</strain>
    </source>
</reference>
<keyword evidence="1" id="KW-0472">Membrane</keyword>
<dbReference type="InterPro" id="IPR015943">
    <property type="entry name" value="WD40/YVTN_repeat-like_dom_sf"/>
</dbReference>
<evidence type="ECO:0000313" key="3">
    <source>
        <dbReference type="Proteomes" id="UP000288388"/>
    </source>
</evidence>
<sequence length="510" mass="57865">MDQELLIIELLSAAEPIYRQAQKTRHKNLFFAFLYSVVFCSVLLGIGSFIYQRLNWQSGVIDSNYWLQGSIVWGILIAVLAGLFFCVNLIQGMILRRSFQRFLLRCVQKAEKYPFVYQDTNFYFLAEKTGIPKIRLPKEACSELLTTLDGASIYLGDRHIFLGFSSLQLVVLTEEPASIAIAASKKARVNHKWILIACLIFFGIIGTITQSRRYRQQIPSNVLPETSTVSREIPLSSDNLLTQLGTAPNRRTNQTNQLDLNNETHELYMTTDGGSSWSFVPLKPEWIRTGSYVLTSGEIPMGYWMDKSYTISADFSWFIYSENDKDLYFLASHDNGKTWQKSLVTNKENQMRYRKAQFFADGSGVLVYSTILESTSAEGVEIYQTTDFGESWYEGTSVQVDRPVQNISYVDSMLGFVSTREKIYYTNNGGRTLKEAVVAIPKDYQTGGLDIFQSPNEVTQTGTSQLEAKFYLLKNSGDDSGTMFACLFRSSDNGESWQFVHQLSKVEPSE</sequence>
<feature type="transmembrane region" description="Helical" evidence="1">
    <location>
        <begin position="29"/>
        <end position="51"/>
    </location>
</feature>
<accession>A0A437UJC0</accession>
<dbReference type="Gene3D" id="2.130.10.10">
    <property type="entry name" value="YVTN repeat-like/Quinoprotein amine dehydrogenase"/>
    <property type="match status" value="1"/>
</dbReference>
<protein>
    <recommendedName>
        <fullName evidence="4">Exo-alpha-sialidase</fullName>
    </recommendedName>
</protein>
<organism evidence="2 3">
    <name type="scientific">Enterococcus avium</name>
    <name type="common">Streptococcus avium</name>
    <dbReference type="NCBI Taxonomy" id="33945"/>
    <lineage>
        <taxon>Bacteria</taxon>
        <taxon>Bacillati</taxon>
        <taxon>Bacillota</taxon>
        <taxon>Bacilli</taxon>
        <taxon>Lactobacillales</taxon>
        <taxon>Enterococcaceae</taxon>
        <taxon>Enterococcus</taxon>
    </lineage>
</organism>
<evidence type="ECO:0000313" key="2">
    <source>
        <dbReference type="EMBL" id="RVU93762.1"/>
    </source>
</evidence>
<evidence type="ECO:0008006" key="4">
    <source>
        <dbReference type="Google" id="ProtNLM"/>
    </source>
</evidence>